<dbReference type="InterPro" id="IPR018946">
    <property type="entry name" value="PhoD-like_MPP"/>
</dbReference>
<dbReference type="PANTHER" id="PTHR43606">
    <property type="entry name" value="PHOSPHATASE, PUTATIVE (AFU_ORTHOLOGUE AFUA_6G08710)-RELATED"/>
    <property type="match status" value="1"/>
</dbReference>
<gene>
    <name evidence="4" type="ORF">FPHYL_6134</name>
</gene>
<dbReference type="InterPro" id="IPR038607">
    <property type="entry name" value="PhoD-like_sf"/>
</dbReference>
<accession>A0A8H5JUD7</accession>
<organism evidence="4 5">
    <name type="scientific">Fusarium phyllophilum</name>
    <dbReference type="NCBI Taxonomy" id="47803"/>
    <lineage>
        <taxon>Eukaryota</taxon>
        <taxon>Fungi</taxon>
        <taxon>Dikarya</taxon>
        <taxon>Ascomycota</taxon>
        <taxon>Pezizomycotina</taxon>
        <taxon>Sordariomycetes</taxon>
        <taxon>Hypocreomycetidae</taxon>
        <taxon>Hypocreales</taxon>
        <taxon>Nectriaceae</taxon>
        <taxon>Fusarium</taxon>
        <taxon>Fusarium fujikuroi species complex</taxon>
    </lineage>
</organism>
<dbReference type="EMBL" id="JAAOAQ010000209">
    <property type="protein sequence ID" value="KAF5561538.1"/>
    <property type="molecule type" value="Genomic_DNA"/>
</dbReference>
<reference evidence="4 5" key="1">
    <citation type="submission" date="2020-05" db="EMBL/GenBank/DDBJ databases">
        <title>Identification and distribution of gene clusters putatively required for synthesis of sphingolipid metabolism inhibitors in phylogenetically diverse species of the filamentous fungus Fusarium.</title>
        <authorList>
            <person name="Kim H.-S."/>
            <person name="Busman M."/>
            <person name="Brown D.W."/>
            <person name="Divon H."/>
            <person name="Uhlig S."/>
            <person name="Proctor R.H."/>
        </authorList>
    </citation>
    <scope>NUCLEOTIDE SEQUENCE [LARGE SCALE GENOMIC DNA]</scope>
    <source>
        <strain evidence="4 5">NRRL 13617</strain>
    </source>
</reference>
<evidence type="ECO:0000259" key="2">
    <source>
        <dbReference type="Pfam" id="PF09423"/>
    </source>
</evidence>
<dbReference type="InterPro" id="IPR052900">
    <property type="entry name" value="Phospholipid_Metab_Enz"/>
</dbReference>
<feature type="chain" id="PRO_5034218159" evidence="1">
    <location>
        <begin position="22"/>
        <end position="617"/>
    </location>
</feature>
<keyword evidence="1" id="KW-0732">Signal</keyword>
<dbReference type="PANTHER" id="PTHR43606:SF8">
    <property type="entry name" value="ALKALINE PHOSPHATASE"/>
    <property type="match status" value="1"/>
</dbReference>
<evidence type="ECO:0000259" key="3">
    <source>
        <dbReference type="Pfam" id="PF16655"/>
    </source>
</evidence>
<comment type="caution">
    <text evidence="4">The sequence shown here is derived from an EMBL/GenBank/DDBJ whole genome shotgun (WGS) entry which is preliminary data.</text>
</comment>
<dbReference type="Gene3D" id="2.60.40.380">
    <property type="entry name" value="Purple acid phosphatase-like, N-terminal"/>
    <property type="match status" value="1"/>
</dbReference>
<feature type="signal peptide" evidence="1">
    <location>
        <begin position="1"/>
        <end position="21"/>
    </location>
</feature>
<evidence type="ECO:0000313" key="4">
    <source>
        <dbReference type="EMBL" id="KAF5561538.1"/>
    </source>
</evidence>
<dbReference type="InterPro" id="IPR032093">
    <property type="entry name" value="PhoD_N"/>
</dbReference>
<evidence type="ECO:0000313" key="5">
    <source>
        <dbReference type="Proteomes" id="UP000582016"/>
    </source>
</evidence>
<keyword evidence="5" id="KW-1185">Reference proteome</keyword>
<dbReference type="AlphaFoldDB" id="A0A8H5JUD7"/>
<dbReference type="CDD" id="cd07389">
    <property type="entry name" value="MPP_PhoD"/>
    <property type="match status" value="1"/>
</dbReference>
<name>A0A8H5JUD7_9HYPO</name>
<feature type="domain" description="Phospholipase D N-terminal" evidence="3">
    <location>
        <begin position="67"/>
        <end position="184"/>
    </location>
</feature>
<sequence>METYLISVLLTLTTFLTFSVASFDGNINYGSPSPRHTQFGIDVDQVQRRSWKRGNVAFQPEELNFTHGVASGDPWPNSVILWTRIAPGNVSSADTAPIDGTEPLYSHETKKFIEADPNPICLHWKVFPVGKKDSKSVVSSGKAYTTADIDYTVEAKGLKPLTTYNYQFTVCDSKRSSPVGKTKTAPRPDDDVSEINLAVFSCSAYSEVPGYFNVYGNAARKDNHDWVVHLGDYIYEYGTYTLFKERGSIPQHPTYSLYDYRTRHGQHRTDPDLQLLAQNSAWITTWDDHELADNAYRDGYVDFFDKPNTFKGEGPKVATDARKANAVRAYFEWMPIRQTDMDDGLRVWRSFQLGIDYVNEKYIEKISDDPSRTLMGGRQENWFYRSLSESKDRNATWRVIGNQIVFSHIKGDTAGGGDTWDGYIANRNRTLNHLYKNKIDNNIFLSGDSHMNWVSDLAWLGTKKYDPKTGKGAIGAEFAGTAVSSWGTSGLKSIEPDGGKLSRKAIAENKELFWQEGYYRGYFHLSVTPKNVSAQFFGSPSIATHNAWEIPLANFTVLAGDNHIHRPKAGIQAESGALKFGKVKHTNLTLNTETGIWKVKAFGNMYLNPEPSFLGSS</sequence>
<proteinExistence type="predicted"/>
<protein>
    <submittedName>
        <fullName evidence="4">Alkaline phosphatase</fullName>
    </submittedName>
</protein>
<dbReference type="OrthoDB" id="9992270at2759"/>
<dbReference type="InterPro" id="IPR029052">
    <property type="entry name" value="Metallo-depent_PP-like"/>
</dbReference>
<dbReference type="SUPFAM" id="SSF56300">
    <property type="entry name" value="Metallo-dependent phosphatases"/>
    <property type="match status" value="1"/>
</dbReference>
<dbReference type="Gene3D" id="3.60.21.70">
    <property type="entry name" value="PhoD-like phosphatase"/>
    <property type="match status" value="1"/>
</dbReference>
<dbReference type="Proteomes" id="UP000582016">
    <property type="component" value="Unassembled WGS sequence"/>
</dbReference>
<feature type="domain" description="PhoD-like phosphatase metallophosphatase" evidence="2">
    <location>
        <begin position="197"/>
        <end position="536"/>
    </location>
</feature>
<dbReference type="Pfam" id="PF09423">
    <property type="entry name" value="PhoD"/>
    <property type="match status" value="1"/>
</dbReference>
<dbReference type="Pfam" id="PF16655">
    <property type="entry name" value="PhoD_N"/>
    <property type="match status" value="1"/>
</dbReference>
<evidence type="ECO:0000256" key="1">
    <source>
        <dbReference type="SAM" id="SignalP"/>
    </source>
</evidence>